<protein>
    <submittedName>
        <fullName evidence="5">Sialomucin core protein 24-like</fullName>
    </submittedName>
</protein>
<dbReference type="KEGG" id="lcf:127139007"/>
<sequence length="252" mass="27307">MDTITILAYCLLAISFAMAQTEKENLTTTPTTTTTPDLNLTHTTTFVTSSNSTPHATVISNMTEETTPFTSTARDNETVNETTSQPQTSQSTTILIPLPNSTSMTTTTPATHAQTFTMLTTTAIQTTAGYISTPATTVITTANSSHIVNTTSDSVDSITQGFGLNTSEKNMTIVFSVALGVFGLALVMFMFHRCKQKIQYLHQPLNNTDGDAFVADDDTLIISGGLYDGHPIYDNVPEAPEDRSQFRLEFLH</sequence>
<accession>A0AAJ8BED6</accession>
<evidence type="ECO:0000256" key="1">
    <source>
        <dbReference type="SAM" id="MobiDB-lite"/>
    </source>
</evidence>
<dbReference type="RefSeq" id="XP_050930741.1">
    <property type="nucleotide sequence ID" value="XM_051074784.1"/>
</dbReference>
<organism evidence="4 5">
    <name type="scientific">Lates calcarifer</name>
    <name type="common">Barramundi</name>
    <name type="synonym">Holocentrus calcarifer</name>
    <dbReference type="NCBI Taxonomy" id="8187"/>
    <lineage>
        <taxon>Eukaryota</taxon>
        <taxon>Metazoa</taxon>
        <taxon>Chordata</taxon>
        <taxon>Craniata</taxon>
        <taxon>Vertebrata</taxon>
        <taxon>Euteleostomi</taxon>
        <taxon>Actinopterygii</taxon>
        <taxon>Neopterygii</taxon>
        <taxon>Teleostei</taxon>
        <taxon>Neoteleostei</taxon>
        <taxon>Acanthomorphata</taxon>
        <taxon>Carangaria</taxon>
        <taxon>Carangaria incertae sedis</taxon>
        <taxon>Centropomidae</taxon>
        <taxon>Lates</taxon>
    </lineage>
</organism>
<keyword evidence="3" id="KW-0732">Signal</keyword>
<gene>
    <name evidence="5" type="primary">si:ch211-105j21.9</name>
</gene>
<evidence type="ECO:0000313" key="5">
    <source>
        <dbReference type="RefSeq" id="XP_050930741.1"/>
    </source>
</evidence>
<dbReference type="GeneID" id="127139007"/>
<evidence type="ECO:0000313" key="4">
    <source>
        <dbReference type="Proteomes" id="UP000694890"/>
    </source>
</evidence>
<keyword evidence="2" id="KW-1133">Transmembrane helix</keyword>
<feature type="signal peptide" evidence="3">
    <location>
        <begin position="1"/>
        <end position="19"/>
    </location>
</feature>
<dbReference type="AlphaFoldDB" id="A0AAJ8BED6"/>
<proteinExistence type="predicted"/>
<name>A0AAJ8BED6_LATCA</name>
<keyword evidence="2" id="KW-0812">Transmembrane</keyword>
<evidence type="ECO:0000256" key="3">
    <source>
        <dbReference type="SAM" id="SignalP"/>
    </source>
</evidence>
<evidence type="ECO:0000256" key="2">
    <source>
        <dbReference type="SAM" id="Phobius"/>
    </source>
</evidence>
<feature type="chain" id="PRO_5042562581" evidence="3">
    <location>
        <begin position="20"/>
        <end position="252"/>
    </location>
</feature>
<reference evidence="5" key="1">
    <citation type="submission" date="2025-08" db="UniProtKB">
        <authorList>
            <consortium name="RefSeq"/>
        </authorList>
    </citation>
    <scope>IDENTIFICATION</scope>
    <source>
        <tissue evidence="5">Brain</tissue>
    </source>
</reference>
<feature type="transmembrane region" description="Helical" evidence="2">
    <location>
        <begin position="173"/>
        <end position="191"/>
    </location>
</feature>
<feature type="region of interest" description="Disordered" evidence="1">
    <location>
        <begin position="68"/>
        <end position="90"/>
    </location>
</feature>
<dbReference type="Proteomes" id="UP000694890">
    <property type="component" value="Linkage group LG12"/>
</dbReference>
<keyword evidence="2" id="KW-0472">Membrane</keyword>